<comment type="caution">
    <text evidence="1">The sequence shown here is derived from an EMBL/GenBank/DDBJ whole genome shotgun (WGS) entry which is preliminary data.</text>
</comment>
<evidence type="ECO:0000313" key="2">
    <source>
        <dbReference type="Proteomes" id="UP001234202"/>
    </source>
</evidence>
<proteinExistence type="predicted"/>
<sequence length="205" mass="23001">MQYLGDSKVTFFLNGNSALADWACVYDRADELLPWVPLVISRALYAAGHVVASHGWSHAHSNALTLDQINNELARVEEAFIRILGVRPLYFRPPYGEYNDLLLSALSDRGYKKMFLWTDDVHDADLAPVNQSKDVYDQVASSYPAPNIILDHSVYNSTVNDVVPYGVTKLKDQGYQLVSVNACIGDQGEWPYEWVGEPQSGDWQC</sequence>
<keyword evidence="2" id="KW-1185">Reference proteome</keyword>
<organism evidence="1 2">
    <name type="scientific">Naganishia onofrii</name>
    <dbReference type="NCBI Taxonomy" id="1851511"/>
    <lineage>
        <taxon>Eukaryota</taxon>
        <taxon>Fungi</taxon>
        <taxon>Dikarya</taxon>
        <taxon>Basidiomycota</taxon>
        <taxon>Agaricomycotina</taxon>
        <taxon>Tremellomycetes</taxon>
        <taxon>Filobasidiales</taxon>
        <taxon>Filobasidiaceae</taxon>
        <taxon>Naganishia</taxon>
    </lineage>
</organism>
<gene>
    <name evidence="1" type="ORF">QFC24_006416</name>
</gene>
<accession>A0ACC2X325</accession>
<dbReference type="Proteomes" id="UP001234202">
    <property type="component" value="Unassembled WGS sequence"/>
</dbReference>
<name>A0ACC2X325_9TREE</name>
<reference evidence="1" key="1">
    <citation type="submission" date="2023-04" db="EMBL/GenBank/DDBJ databases">
        <title>Draft Genome sequencing of Naganishia species isolated from polar environments using Oxford Nanopore Technology.</title>
        <authorList>
            <person name="Leo P."/>
            <person name="Venkateswaran K."/>
        </authorList>
    </citation>
    <scope>NUCLEOTIDE SEQUENCE</scope>
    <source>
        <strain evidence="1">DBVPG 5303</strain>
    </source>
</reference>
<dbReference type="EMBL" id="JASBWV010000031">
    <property type="protein sequence ID" value="KAJ9117702.1"/>
    <property type="molecule type" value="Genomic_DNA"/>
</dbReference>
<evidence type="ECO:0000313" key="1">
    <source>
        <dbReference type="EMBL" id="KAJ9117702.1"/>
    </source>
</evidence>
<protein>
    <submittedName>
        <fullName evidence="1">Uncharacterized protein</fullName>
    </submittedName>
</protein>